<evidence type="ECO:0000313" key="2">
    <source>
        <dbReference type="EMBL" id="GJT31975.1"/>
    </source>
</evidence>
<proteinExistence type="predicted"/>
<evidence type="ECO:0008006" key="4">
    <source>
        <dbReference type="Google" id="ProtNLM"/>
    </source>
</evidence>
<reference evidence="2" key="1">
    <citation type="journal article" date="2022" name="Int. J. Mol. Sci.">
        <title>Draft Genome of Tanacetum Coccineum: Genomic Comparison of Closely Related Tanacetum-Family Plants.</title>
        <authorList>
            <person name="Yamashiro T."/>
            <person name="Shiraishi A."/>
            <person name="Nakayama K."/>
            <person name="Satake H."/>
        </authorList>
    </citation>
    <scope>NUCLEOTIDE SEQUENCE</scope>
</reference>
<accession>A0ABQ5CZ82</accession>
<dbReference type="CDD" id="cd09272">
    <property type="entry name" value="RNase_HI_RT_Ty1"/>
    <property type="match status" value="1"/>
</dbReference>
<sequence length="341" mass="39227">MVPKFRCESLRCHSHDFVEVDLERRQTGEEAAISEMEIVYKLDSRAPIPLYCDNKSAIALFCNNVQHSRSKHIDVRCHFIKEQVENGVVELYFVKIEYQLDDIFTKALPRERFHFLINKLGIQNMSPKTLQSMAREEESVVKEALEKTPLSLGQSSSQGQSTIQAVESLFEYQLKKILYEKMHKSLTNLTHATHQELFDALTWSMLLDEANMEKGDKPDSVPKKRDRFVTPRRKLSHEINNHSVPTLTSQAPGPSQKRSRSPSSPFFLDDITFPDGKPASETSELNPEDDFLAAAENEITILQIRVADIEGRRAKDHEQIQKILARLDLSENLNWELYGDW</sequence>
<organism evidence="2 3">
    <name type="scientific">Tanacetum coccineum</name>
    <dbReference type="NCBI Taxonomy" id="301880"/>
    <lineage>
        <taxon>Eukaryota</taxon>
        <taxon>Viridiplantae</taxon>
        <taxon>Streptophyta</taxon>
        <taxon>Embryophyta</taxon>
        <taxon>Tracheophyta</taxon>
        <taxon>Spermatophyta</taxon>
        <taxon>Magnoliopsida</taxon>
        <taxon>eudicotyledons</taxon>
        <taxon>Gunneridae</taxon>
        <taxon>Pentapetalae</taxon>
        <taxon>asterids</taxon>
        <taxon>campanulids</taxon>
        <taxon>Asterales</taxon>
        <taxon>Asteraceae</taxon>
        <taxon>Asteroideae</taxon>
        <taxon>Anthemideae</taxon>
        <taxon>Anthemidinae</taxon>
        <taxon>Tanacetum</taxon>
    </lineage>
</organism>
<gene>
    <name evidence="2" type="ORF">Tco_0922394</name>
</gene>
<evidence type="ECO:0000256" key="1">
    <source>
        <dbReference type="SAM" id="MobiDB-lite"/>
    </source>
</evidence>
<feature type="region of interest" description="Disordered" evidence="1">
    <location>
        <begin position="212"/>
        <end position="285"/>
    </location>
</feature>
<reference evidence="2" key="2">
    <citation type="submission" date="2022-01" db="EMBL/GenBank/DDBJ databases">
        <authorList>
            <person name="Yamashiro T."/>
            <person name="Shiraishi A."/>
            <person name="Satake H."/>
            <person name="Nakayama K."/>
        </authorList>
    </citation>
    <scope>NUCLEOTIDE SEQUENCE</scope>
</reference>
<evidence type="ECO:0000313" key="3">
    <source>
        <dbReference type="Proteomes" id="UP001151760"/>
    </source>
</evidence>
<feature type="compositionally biased region" description="Basic and acidic residues" evidence="1">
    <location>
        <begin position="212"/>
        <end position="229"/>
    </location>
</feature>
<name>A0ABQ5CZ82_9ASTR</name>
<comment type="caution">
    <text evidence="2">The sequence shown here is derived from an EMBL/GenBank/DDBJ whole genome shotgun (WGS) entry which is preliminary data.</text>
</comment>
<dbReference type="EMBL" id="BQNB010014752">
    <property type="protein sequence ID" value="GJT31975.1"/>
    <property type="molecule type" value="Genomic_DNA"/>
</dbReference>
<keyword evidence="3" id="KW-1185">Reference proteome</keyword>
<feature type="compositionally biased region" description="Polar residues" evidence="1">
    <location>
        <begin position="241"/>
        <end position="253"/>
    </location>
</feature>
<protein>
    <recommendedName>
        <fullName evidence="4">Retrotransposon protein, putative, unclassified</fullName>
    </recommendedName>
</protein>
<dbReference type="Proteomes" id="UP001151760">
    <property type="component" value="Unassembled WGS sequence"/>
</dbReference>